<comment type="caution">
    <text evidence="1">The sequence shown here is derived from an EMBL/GenBank/DDBJ whole genome shotgun (WGS) entry which is preliminary data.</text>
</comment>
<dbReference type="Proteomes" id="UP000658278">
    <property type="component" value="Unassembled WGS sequence"/>
</dbReference>
<evidence type="ECO:0000313" key="2">
    <source>
        <dbReference type="Proteomes" id="UP000658278"/>
    </source>
</evidence>
<keyword evidence="2" id="KW-1185">Reference proteome</keyword>
<accession>A0A934RA59</accession>
<dbReference type="InterPro" id="IPR022090">
    <property type="entry name" value="DUF3634"/>
</dbReference>
<reference evidence="1" key="1">
    <citation type="submission" date="2021-01" db="EMBL/GenBank/DDBJ databases">
        <title>Modified the classification status of verrucomicrobia.</title>
        <authorList>
            <person name="Feng X."/>
        </authorList>
    </citation>
    <scope>NUCLEOTIDE SEQUENCE</scope>
    <source>
        <strain evidence="1">KCTC 22201</strain>
    </source>
</reference>
<protein>
    <submittedName>
        <fullName evidence="1">DUF3634 family protein</fullName>
    </submittedName>
</protein>
<evidence type="ECO:0000313" key="1">
    <source>
        <dbReference type="EMBL" id="MBK1827242.1"/>
    </source>
</evidence>
<dbReference type="Pfam" id="PF12321">
    <property type="entry name" value="DUF3634"/>
    <property type="match status" value="1"/>
</dbReference>
<dbReference type="EMBL" id="JAENII010000006">
    <property type="protein sequence ID" value="MBK1827242.1"/>
    <property type="molecule type" value="Genomic_DNA"/>
</dbReference>
<sequence>MIWWLKLTCPLVIELHDRKLTCRKGRLPSSTLREISDLLVDEGISKGHLWMQGNGRFGFSSSIPKHQHQRIRNLVAST</sequence>
<proteinExistence type="predicted"/>
<organism evidence="1 2">
    <name type="scientific">Haloferula rosea</name>
    <dbReference type="NCBI Taxonomy" id="490093"/>
    <lineage>
        <taxon>Bacteria</taxon>
        <taxon>Pseudomonadati</taxon>
        <taxon>Verrucomicrobiota</taxon>
        <taxon>Verrucomicrobiia</taxon>
        <taxon>Verrucomicrobiales</taxon>
        <taxon>Verrucomicrobiaceae</taxon>
        <taxon>Haloferula</taxon>
    </lineage>
</organism>
<dbReference type="RefSeq" id="WP_200278693.1">
    <property type="nucleotide sequence ID" value="NZ_JAENII010000006.1"/>
</dbReference>
<gene>
    <name evidence="1" type="ORF">JIN81_09425</name>
</gene>
<dbReference type="AlphaFoldDB" id="A0A934RA59"/>
<name>A0A934RA59_9BACT</name>